<protein>
    <recommendedName>
        <fullName evidence="8">Glutamyl-tRNA(Gln) amidotransferase subunit A</fullName>
        <shortName evidence="8">Glu-ADT subunit A</shortName>
        <ecNumber evidence="8">6.3.5.7</ecNumber>
    </recommendedName>
</protein>
<keyword evidence="11" id="KW-1185">Reference proteome</keyword>
<dbReference type="InterPro" id="IPR036928">
    <property type="entry name" value="AS_sf"/>
</dbReference>
<evidence type="ECO:0000256" key="4">
    <source>
        <dbReference type="ARBA" id="ARBA00022840"/>
    </source>
</evidence>
<dbReference type="InterPro" id="IPR020556">
    <property type="entry name" value="Amidase_CS"/>
</dbReference>
<dbReference type="GO" id="GO:0005524">
    <property type="term" value="F:ATP binding"/>
    <property type="evidence" value="ECO:0007669"/>
    <property type="project" value="UniProtKB-KW"/>
</dbReference>
<dbReference type="GO" id="GO:0030956">
    <property type="term" value="C:glutamyl-tRNA(Gln) amidotransferase complex"/>
    <property type="evidence" value="ECO:0007669"/>
    <property type="project" value="InterPro"/>
</dbReference>
<dbReference type="PANTHER" id="PTHR11895:SF151">
    <property type="entry name" value="GLUTAMYL-TRNA(GLN) AMIDOTRANSFERASE SUBUNIT A"/>
    <property type="match status" value="1"/>
</dbReference>
<feature type="active site" description="Charge relay system" evidence="8">
    <location>
        <position position="156"/>
    </location>
</feature>
<accession>A0A7G7MQ97</accession>
<dbReference type="GO" id="GO:0050567">
    <property type="term" value="F:glutaminyl-tRNA synthase (glutamine-hydrolyzing) activity"/>
    <property type="evidence" value="ECO:0007669"/>
    <property type="project" value="UniProtKB-UniRule"/>
</dbReference>
<evidence type="ECO:0000256" key="8">
    <source>
        <dbReference type="HAMAP-Rule" id="MF_00120"/>
    </source>
</evidence>
<dbReference type="Gene3D" id="3.90.1300.10">
    <property type="entry name" value="Amidase signature (AS) domain"/>
    <property type="match status" value="1"/>
</dbReference>
<comment type="subunit">
    <text evidence="8">Heterotrimer of A, B and C subunits.</text>
</comment>
<reference evidence="10 11" key="1">
    <citation type="submission" date="2020-08" db="EMBL/GenBank/DDBJ databases">
        <authorList>
            <person name="Mo P."/>
        </authorList>
    </citation>
    <scope>NUCLEOTIDE SEQUENCE [LARGE SCALE GENOMIC DNA]</scope>
    <source>
        <strain evidence="10 11">CGMCC 4.1532</strain>
    </source>
</reference>
<evidence type="ECO:0000256" key="5">
    <source>
        <dbReference type="ARBA" id="ARBA00022917"/>
    </source>
</evidence>
<dbReference type="NCBIfam" id="TIGR00132">
    <property type="entry name" value="gatA"/>
    <property type="match status" value="1"/>
</dbReference>
<sequence>MSDLTRLTAADLAAKIHSREVSAVEVAQAHLDRIDAVDGTVHAFLHVAADAALASAALVDDSIAAGTAPASPLAGVPLALKDVFTTSDMPTTAGSRILEGWRPPYDATVTSRLRAAGVTILGKTNMDEFAMGSSTEYSAYGVTHNPWDTTRVPGGSGGGSAAALAAFEAPLAIGTDTGGSIRQPAAFTGTVGVKPTYGGVSRYGLIACASSLDQGGPCARTVLDTALLHEVIGGYDPLDSTSIDAPVPSVVAAAREGANGDLSGLRVGVVRELTGEGYQPGVQASFDAALRQLEKLGAEVVEVSCPHFEYGLAAYYLILPSEVSSNLARFDAMRYGLRVSEGASAEAVMAATREAGFGPEVKRRIILGTYALSSGYYDAYYGQAQKVRTLISRDFAAAFGRADVLVSPATPTTAFPIGDKVDDPLAMYLNDLATIPTNLAGTAAMSVPSGLSDGLPVGLQIMAPALGEAVMYRVAAAYESTREALVAPEVSA</sequence>
<keyword evidence="5 8" id="KW-0648">Protein biosynthesis</keyword>
<evidence type="ECO:0000313" key="10">
    <source>
        <dbReference type="EMBL" id="QNG54958.1"/>
    </source>
</evidence>
<dbReference type="EMBL" id="CP060131">
    <property type="protein sequence ID" value="QNG54958.1"/>
    <property type="molecule type" value="Genomic_DNA"/>
</dbReference>
<dbReference type="HAMAP" id="MF_00120">
    <property type="entry name" value="GatA"/>
    <property type="match status" value="1"/>
</dbReference>
<comment type="function">
    <text evidence="6 8">Allows the formation of correctly charged Gln-tRNA(Gln) through the transamidation of misacylated Glu-tRNA(Gln) in organisms which lack glutaminyl-tRNA synthetase. The reaction takes place in the presence of glutamine and ATP through an activated gamma-phospho-Glu-tRNA(Gln).</text>
</comment>
<dbReference type="SUPFAM" id="SSF75304">
    <property type="entry name" value="Amidase signature (AS) enzymes"/>
    <property type="match status" value="1"/>
</dbReference>
<dbReference type="RefSeq" id="WP_185721757.1">
    <property type="nucleotide sequence ID" value="NZ_BAAAWI010000001.1"/>
</dbReference>
<feature type="active site" description="Acyl-ester intermediate" evidence="8">
    <location>
        <position position="180"/>
    </location>
</feature>
<feature type="domain" description="Amidase" evidence="9">
    <location>
        <begin position="25"/>
        <end position="469"/>
    </location>
</feature>
<dbReference type="KEGG" id="ppel:H6H00_14420"/>
<keyword evidence="4 8" id="KW-0067">ATP-binding</keyword>
<proteinExistence type="inferred from homology"/>
<evidence type="ECO:0000259" key="9">
    <source>
        <dbReference type="Pfam" id="PF01425"/>
    </source>
</evidence>
<feature type="active site" description="Charge relay system" evidence="8">
    <location>
        <position position="81"/>
    </location>
</feature>
<dbReference type="PANTHER" id="PTHR11895">
    <property type="entry name" value="TRANSAMIDASE"/>
    <property type="match status" value="1"/>
</dbReference>
<evidence type="ECO:0000256" key="1">
    <source>
        <dbReference type="ARBA" id="ARBA00008069"/>
    </source>
</evidence>
<evidence type="ECO:0000313" key="11">
    <source>
        <dbReference type="Proteomes" id="UP000515728"/>
    </source>
</evidence>
<evidence type="ECO:0000256" key="7">
    <source>
        <dbReference type="ARBA" id="ARBA00047407"/>
    </source>
</evidence>
<keyword evidence="3 8" id="KW-0547">Nucleotide-binding</keyword>
<comment type="similarity">
    <text evidence="1 8">Belongs to the amidase family. GatA subfamily.</text>
</comment>
<gene>
    <name evidence="8 10" type="primary">gatA</name>
    <name evidence="10" type="ORF">H6H00_14420</name>
</gene>
<comment type="catalytic activity">
    <reaction evidence="7 8">
        <text>L-glutamyl-tRNA(Gln) + L-glutamine + ATP + H2O = L-glutaminyl-tRNA(Gln) + L-glutamate + ADP + phosphate + H(+)</text>
        <dbReference type="Rhea" id="RHEA:17521"/>
        <dbReference type="Rhea" id="RHEA-COMP:9681"/>
        <dbReference type="Rhea" id="RHEA-COMP:9684"/>
        <dbReference type="ChEBI" id="CHEBI:15377"/>
        <dbReference type="ChEBI" id="CHEBI:15378"/>
        <dbReference type="ChEBI" id="CHEBI:29985"/>
        <dbReference type="ChEBI" id="CHEBI:30616"/>
        <dbReference type="ChEBI" id="CHEBI:43474"/>
        <dbReference type="ChEBI" id="CHEBI:58359"/>
        <dbReference type="ChEBI" id="CHEBI:78520"/>
        <dbReference type="ChEBI" id="CHEBI:78521"/>
        <dbReference type="ChEBI" id="CHEBI:456216"/>
        <dbReference type="EC" id="6.3.5.7"/>
    </reaction>
</comment>
<dbReference type="InterPro" id="IPR000120">
    <property type="entry name" value="Amidase"/>
</dbReference>
<evidence type="ECO:0000256" key="2">
    <source>
        <dbReference type="ARBA" id="ARBA00022598"/>
    </source>
</evidence>
<dbReference type="InterPro" id="IPR004412">
    <property type="entry name" value="GatA"/>
</dbReference>
<dbReference type="Pfam" id="PF01425">
    <property type="entry name" value="Amidase"/>
    <property type="match status" value="1"/>
</dbReference>
<organism evidence="10 11">
    <name type="scientific">Pseudonocardia petroleophila</name>
    <dbReference type="NCBI Taxonomy" id="37331"/>
    <lineage>
        <taxon>Bacteria</taxon>
        <taxon>Bacillati</taxon>
        <taxon>Actinomycetota</taxon>
        <taxon>Actinomycetes</taxon>
        <taxon>Pseudonocardiales</taxon>
        <taxon>Pseudonocardiaceae</taxon>
        <taxon>Pseudonocardia</taxon>
    </lineage>
</organism>
<evidence type="ECO:0000256" key="6">
    <source>
        <dbReference type="ARBA" id="ARBA00025295"/>
    </source>
</evidence>
<evidence type="ECO:0000256" key="3">
    <source>
        <dbReference type="ARBA" id="ARBA00022741"/>
    </source>
</evidence>
<keyword evidence="2 8" id="KW-0436">Ligase</keyword>
<dbReference type="InterPro" id="IPR023631">
    <property type="entry name" value="Amidase_dom"/>
</dbReference>
<dbReference type="Proteomes" id="UP000515728">
    <property type="component" value="Chromosome"/>
</dbReference>
<dbReference type="PROSITE" id="PS00571">
    <property type="entry name" value="AMIDASES"/>
    <property type="match status" value="1"/>
</dbReference>
<dbReference type="EC" id="6.3.5.7" evidence="8"/>
<dbReference type="AlphaFoldDB" id="A0A7G7MQ97"/>
<dbReference type="GO" id="GO:0006412">
    <property type="term" value="P:translation"/>
    <property type="evidence" value="ECO:0007669"/>
    <property type="project" value="UniProtKB-UniRule"/>
</dbReference>
<name>A0A7G7MQ97_9PSEU</name>